<evidence type="ECO:0000313" key="2">
    <source>
        <dbReference type="Proteomes" id="UP000249467"/>
    </source>
</evidence>
<dbReference type="EMBL" id="QBML01000047">
    <property type="protein sequence ID" value="PZO35937.1"/>
    <property type="molecule type" value="Genomic_DNA"/>
</dbReference>
<accession>A0A2W4VXD6</accession>
<sequence length="60" mass="6623">MAAAQVWAVFSLLLRSSSPKPFAHCTAALRIFLRDSRSLDSFIASLILLVYSSRRAIALL</sequence>
<dbReference type="Proteomes" id="UP000249467">
    <property type="component" value="Unassembled WGS sequence"/>
</dbReference>
<reference evidence="1 2" key="2">
    <citation type="submission" date="2018-06" db="EMBL/GenBank/DDBJ databases">
        <title>Metagenomic assembly of (sub)arctic Cyanobacteria and their associated microbiome from non-axenic cultures.</title>
        <authorList>
            <person name="Baurain D."/>
        </authorList>
    </citation>
    <scope>NUCLEOTIDE SEQUENCE [LARGE SCALE GENOMIC DNA]</scope>
    <source>
        <strain evidence="1">ULC066bin1</strain>
    </source>
</reference>
<dbReference type="AlphaFoldDB" id="A0A2W4VXD6"/>
<proteinExistence type="predicted"/>
<comment type="caution">
    <text evidence="1">The sequence shown here is derived from an EMBL/GenBank/DDBJ whole genome shotgun (WGS) entry which is preliminary data.</text>
</comment>
<organism evidence="1 2">
    <name type="scientific">Pseudanabaena frigida</name>
    <dbReference type="NCBI Taxonomy" id="945775"/>
    <lineage>
        <taxon>Bacteria</taxon>
        <taxon>Bacillati</taxon>
        <taxon>Cyanobacteriota</taxon>
        <taxon>Cyanophyceae</taxon>
        <taxon>Pseudanabaenales</taxon>
        <taxon>Pseudanabaenaceae</taxon>
        <taxon>Pseudanabaena</taxon>
    </lineage>
</organism>
<evidence type="ECO:0000313" key="1">
    <source>
        <dbReference type="EMBL" id="PZO35937.1"/>
    </source>
</evidence>
<protein>
    <submittedName>
        <fullName evidence="1">Uncharacterized protein</fullName>
    </submittedName>
</protein>
<gene>
    <name evidence="1" type="ORF">DCF19_22745</name>
</gene>
<name>A0A2W4VXD6_9CYAN</name>
<reference evidence="1 2" key="1">
    <citation type="submission" date="2018-04" db="EMBL/GenBank/DDBJ databases">
        <authorList>
            <person name="Go L.Y."/>
            <person name="Mitchell J.A."/>
        </authorList>
    </citation>
    <scope>NUCLEOTIDE SEQUENCE [LARGE SCALE GENOMIC DNA]</scope>
    <source>
        <strain evidence="1">ULC066bin1</strain>
    </source>
</reference>